<proteinExistence type="predicted"/>
<reference evidence="1 2" key="1">
    <citation type="submission" date="2019-06" db="EMBL/GenBank/DDBJ databases">
        <title>Sequencing the genomes of 1000 actinobacteria strains.</title>
        <authorList>
            <person name="Klenk H.-P."/>
        </authorList>
    </citation>
    <scope>NUCLEOTIDE SEQUENCE [LARGE SCALE GENOMIC DNA]</scope>
    <source>
        <strain evidence="1 2">DSM 8803</strain>
    </source>
</reference>
<comment type="caution">
    <text evidence="1">The sequence shown here is derived from an EMBL/GenBank/DDBJ whole genome shotgun (WGS) entry which is preliminary data.</text>
</comment>
<dbReference type="Proteomes" id="UP000319094">
    <property type="component" value="Unassembled WGS sequence"/>
</dbReference>
<evidence type="ECO:0000313" key="1">
    <source>
        <dbReference type="EMBL" id="TQL43752.1"/>
    </source>
</evidence>
<gene>
    <name evidence="1" type="ORF">FB468_1786</name>
</gene>
<organism evidence="1 2">
    <name type="scientific">Leucobacter komagatae</name>
    <dbReference type="NCBI Taxonomy" id="55969"/>
    <lineage>
        <taxon>Bacteria</taxon>
        <taxon>Bacillati</taxon>
        <taxon>Actinomycetota</taxon>
        <taxon>Actinomycetes</taxon>
        <taxon>Micrococcales</taxon>
        <taxon>Microbacteriaceae</taxon>
        <taxon>Leucobacter</taxon>
    </lineage>
</organism>
<sequence>MLTLQVSRPRTHTDTHTDTHTLCNLQRVCLTPGVSGIAGVDPIRSVGMPQQEWNQTETATAAPGVGTAAAVYGLALGE</sequence>
<dbReference type="EMBL" id="VFON01000001">
    <property type="protein sequence ID" value="TQL43752.1"/>
    <property type="molecule type" value="Genomic_DNA"/>
</dbReference>
<dbReference type="AlphaFoldDB" id="A0A542Y6M5"/>
<accession>A0A542Y6M5</accession>
<keyword evidence="2" id="KW-1185">Reference proteome</keyword>
<protein>
    <submittedName>
        <fullName evidence="1">Uncharacterized protein</fullName>
    </submittedName>
</protein>
<evidence type="ECO:0000313" key="2">
    <source>
        <dbReference type="Proteomes" id="UP000319094"/>
    </source>
</evidence>
<name>A0A542Y6M5_9MICO</name>